<dbReference type="InterPro" id="IPR039448">
    <property type="entry name" value="Beta_helix"/>
</dbReference>
<accession>A0A8T4L2R0</accession>
<dbReference type="Gene3D" id="2.160.20.10">
    <property type="entry name" value="Single-stranded right-handed beta-helix, Pectin lyase-like"/>
    <property type="match status" value="1"/>
</dbReference>
<name>A0A8T4L2R0_9ARCH</name>
<evidence type="ECO:0000256" key="1">
    <source>
        <dbReference type="SAM" id="Phobius"/>
    </source>
</evidence>
<proteinExistence type="predicted"/>
<reference evidence="3" key="1">
    <citation type="submission" date="2021-03" db="EMBL/GenBank/DDBJ databases">
        <authorList>
            <person name="Jaffe A."/>
        </authorList>
    </citation>
    <scope>NUCLEOTIDE SEQUENCE</scope>
    <source>
        <strain evidence="3">RIFCSPLOWO2_01_FULL_AR10_48_17</strain>
    </source>
</reference>
<keyword evidence="1" id="KW-0472">Membrane</keyword>
<dbReference type="Proteomes" id="UP000675968">
    <property type="component" value="Unassembled WGS sequence"/>
</dbReference>
<dbReference type="InterPro" id="IPR006626">
    <property type="entry name" value="PbH1"/>
</dbReference>
<evidence type="ECO:0000313" key="3">
    <source>
        <dbReference type="EMBL" id="MBS3061041.1"/>
    </source>
</evidence>
<dbReference type="Pfam" id="PF13229">
    <property type="entry name" value="Beta_helix"/>
    <property type="match status" value="1"/>
</dbReference>
<dbReference type="AlphaFoldDB" id="A0A8T4L2R0"/>
<dbReference type="InterPro" id="IPR059226">
    <property type="entry name" value="Choice_anch_Q_dom"/>
</dbReference>
<dbReference type="EMBL" id="JAGVWC010000005">
    <property type="protein sequence ID" value="MBS3061041.1"/>
    <property type="molecule type" value="Genomic_DNA"/>
</dbReference>
<evidence type="ECO:0000259" key="2">
    <source>
        <dbReference type="Pfam" id="PF13229"/>
    </source>
</evidence>
<keyword evidence="1" id="KW-1133">Transmembrane helix</keyword>
<dbReference type="SMART" id="SM00710">
    <property type="entry name" value="PbH1"/>
    <property type="match status" value="7"/>
</dbReference>
<organism evidence="3 4">
    <name type="scientific">Candidatus Iainarchaeum sp</name>
    <dbReference type="NCBI Taxonomy" id="3101447"/>
    <lineage>
        <taxon>Archaea</taxon>
        <taxon>Candidatus Iainarchaeota</taxon>
        <taxon>Candidatus Iainarchaeia</taxon>
        <taxon>Candidatus Iainarchaeales</taxon>
        <taxon>Candidatus Iainarchaeaceae</taxon>
        <taxon>Candidatus Iainarchaeum</taxon>
    </lineage>
</organism>
<sequence length="784" mass="82785">MTLLSFHRILVIILVMGILAGIFFWVIVPFLVPPQKLGDFKADVNRIVGNVVSDDPGNPVNPPLSVPECGNGVCESTEDVSNCLLDCWVCNGNGSCESSIGENKNSCSSDCVSAPVCVVDGKCVLSTGETAVNCPADCKVESGGVGEDVAGVSTLSCGDGSCSGSETCSSCSQDCGVCPVIPVCGNNSREGSEVCDGSDLNSQTCILKGFVSGTLACLSNCTDFSTSACVAAPTQTCGNNLKEGTEACDGTDLNSQTCITLGYSGGSLSCQTSCTDFNVQNCIVPSGAIYYISIDGNDSWSGRSSDWNGTDGPWATLGKAIGLINSGNIVGGDRVLLKRGQQFQAYAIISALTSTTVNPLVIGSYGAGARPEVIQSDQKNAAIFFLDRLPAGTGITLQDLFINRTLRPVDGGWSVWIRNGAAAVTLRNCEVQGGYDAVYANDCEGYLFENNTIHGASRQGIASSCSNVVIRGNNIYNNGSTSQDHDIYLQGGIGYKSNILVENNLLHDAISCFITHGVYDNLTVRGNQVYNCNFGITIDAGYASAESFSNVTIEKNLLHNLYKYSATYPTAGVTLDSCTTCIVKNNIFYENRDNLTLMSIGGGDNGSSDVSFVNNNFYFTTPTHGVLTLSSQNISNISFKNNIIYTPLTKIGGGYPLMVTQMSGTTPTIALSNNQYYFANDPTINFYYLVALGVPGYLTHDEFLQSFPDADANSLFGQDPQFVNAINLYGGDGNIGTSDDGLMIMTASPAKNAGTTITQVSSDIRNISRPQGLAYDIGAYELSD</sequence>
<reference evidence="3" key="2">
    <citation type="submission" date="2021-05" db="EMBL/GenBank/DDBJ databases">
        <title>Protein family content uncovers lineage relationships and bacterial pathway maintenance mechanisms in DPANN archaea.</title>
        <authorList>
            <person name="Castelle C.J."/>
            <person name="Meheust R."/>
            <person name="Jaffe A.L."/>
            <person name="Seitz K."/>
            <person name="Gong X."/>
            <person name="Baker B.J."/>
            <person name="Banfield J.F."/>
        </authorList>
    </citation>
    <scope>NUCLEOTIDE SEQUENCE</scope>
    <source>
        <strain evidence="3">RIFCSPLOWO2_01_FULL_AR10_48_17</strain>
    </source>
</reference>
<comment type="caution">
    <text evidence="3">The sequence shown here is derived from an EMBL/GenBank/DDBJ whole genome shotgun (WGS) entry which is preliminary data.</text>
</comment>
<dbReference type="InterPro" id="IPR012334">
    <property type="entry name" value="Pectin_lyas_fold"/>
</dbReference>
<dbReference type="NCBIfam" id="NF041518">
    <property type="entry name" value="choice_anch_Q"/>
    <property type="match status" value="1"/>
</dbReference>
<protein>
    <submittedName>
        <fullName evidence="3">Right-handed parallel beta-helix repeat-containing protein</fullName>
    </submittedName>
</protein>
<dbReference type="InterPro" id="IPR011050">
    <property type="entry name" value="Pectin_lyase_fold/virulence"/>
</dbReference>
<gene>
    <name evidence="3" type="ORF">J4215_00495</name>
</gene>
<feature type="transmembrane region" description="Helical" evidence="1">
    <location>
        <begin position="9"/>
        <end position="32"/>
    </location>
</feature>
<feature type="domain" description="Right handed beta helix" evidence="2">
    <location>
        <begin position="418"/>
        <end position="564"/>
    </location>
</feature>
<keyword evidence="1" id="KW-0812">Transmembrane</keyword>
<dbReference type="SUPFAM" id="SSF51126">
    <property type="entry name" value="Pectin lyase-like"/>
    <property type="match status" value="2"/>
</dbReference>
<evidence type="ECO:0000313" key="4">
    <source>
        <dbReference type="Proteomes" id="UP000675968"/>
    </source>
</evidence>